<protein>
    <submittedName>
        <fullName evidence="1">Uncharacterized protein</fullName>
    </submittedName>
</protein>
<sequence>MSENEEVRIVMKLRLEEINKLKKTAKNNDISWEK</sequence>
<dbReference type="AlphaFoldDB" id="A0A1N5V766"/>
<dbReference type="Proteomes" id="UP000195607">
    <property type="component" value="Chromosome I"/>
</dbReference>
<dbReference type="EMBL" id="LT671858">
    <property type="protein sequence ID" value="SIM68931.1"/>
    <property type="molecule type" value="Genomic_DNA"/>
</dbReference>
<proteinExistence type="predicted"/>
<evidence type="ECO:0000313" key="1">
    <source>
        <dbReference type="EMBL" id="SIM68931.1"/>
    </source>
</evidence>
<organism evidence="1 2">
    <name type="scientific">Cuniculiplasma divulgatum</name>
    <dbReference type="NCBI Taxonomy" id="1673428"/>
    <lineage>
        <taxon>Archaea</taxon>
        <taxon>Methanobacteriati</taxon>
        <taxon>Thermoplasmatota</taxon>
        <taxon>Thermoplasmata</taxon>
        <taxon>Thermoplasmatales</taxon>
        <taxon>Cuniculiplasmataceae</taxon>
        <taxon>Cuniculiplasma</taxon>
    </lineage>
</organism>
<accession>A0A1N5V766</accession>
<reference evidence="1 2" key="1">
    <citation type="submission" date="2016-04" db="EMBL/GenBank/DDBJ databases">
        <authorList>
            <person name="Evans L.H."/>
            <person name="Alamgir A."/>
            <person name="Owens N."/>
            <person name="Weber N.D."/>
            <person name="Virtaneva K."/>
            <person name="Barbian K."/>
            <person name="Babar A."/>
            <person name="Rosenke K."/>
        </authorList>
    </citation>
    <scope>NUCLEOTIDE SEQUENCE [LARGE SCALE GENOMIC DNA]</scope>
    <source>
        <strain evidence="2">S5(T) (JCM 30642 \VKM B-2941)</strain>
    </source>
</reference>
<gene>
    <name evidence="1" type="ORF">CSP5_1264</name>
</gene>
<evidence type="ECO:0000313" key="2">
    <source>
        <dbReference type="Proteomes" id="UP000195607"/>
    </source>
</evidence>
<name>A0A1N5V766_9ARCH</name>